<evidence type="ECO:0000256" key="1">
    <source>
        <dbReference type="ARBA" id="ARBA00004651"/>
    </source>
</evidence>
<dbReference type="InterPro" id="IPR023090">
    <property type="entry name" value="UPF0702_alpha/beta_dom_sf"/>
</dbReference>
<keyword evidence="3" id="KW-1003">Cell membrane</keyword>
<feature type="transmembrane region" description="Helical" evidence="7">
    <location>
        <begin position="6"/>
        <end position="26"/>
    </location>
</feature>
<dbReference type="Proteomes" id="UP000321901">
    <property type="component" value="Unassembled WGS sequence"/>
</dbReference>
<gene>
    <name evidence="9" type="ORF">SLU01_06750</name>
</gene>
<evidence type="ECO:0000313" key="10">
    <source>
        <dbReference type="Proteomes" id="UP000321901"/>
    </source>
</evidence>
<protein>
    <submittedName>
        <fullName evidence="9">DUF421 domain-containing protein</fullName>
    </submittedName>
</protein>
<accession>A0A511Z4I6</accession>
<organism evidence="9 10">
    <name type="scientific">Sporosarcina luteola</name>
    <dbReference type="NCBI Taxonomy" id="582850"/>
    <lineage>
        <taxon>Bacteria</taxon>
        <taxon>Bacillati</taxon>
        <taxon>Bacillota</taxon>
        <taxon>Bacilli</taxon>
        <taxon>Bacillales</taxon>
        <taxon>Caryophanaceae</taxon>
        <taxon>Sporosarcina</taxon>
    </lineage>
</organism>
<keyword evidence="4 7" id="KW-0812">Transmembrane</keyword>
<sequence>MNDLLIIGFRTVFLYVLILIILRVMGKREVGELGVVDVVVFIIMAEVVAFALDSPDQKLSHSILPMLILLAIQLLTSFFSLKSKKFRDLVDGDPTLIIQDGIIKEEEMRKQRYNLDDLFQQLREQQVGSIRDVSYAFLEPSGNLSVFTRDVTQPVLALISDGIIQIRHVQLIGKSEEWLIQGLKDQGVNDVNQVFYCSYEEGTLHFQLKEEYQ</sequence>
<dbReference type="Gene3D" id="3.30.240.20">
    <property type="entry name" value="bsu07140 like domains"/>
    <property type="match status" value="2"/>
</dbReference>
<keyword evidence="10" id="KW-1185">Reference proteome</keyword>
<evidence type="ECO:0000256" key="6">
    <source>
        <dbReference type="ARBA" id="ARBA00023136"/>
    </source>
</evidence>
<comment type="similarity">
    <text evidence="2">Belongs to the UPF0702 family.</text>
</comment>
<evidence type="ECO:0000259" key="8">
    <source>
        <dbReference type="Pfam" id="PF04239"/>
    </source>
</evidence>
<feature type="transmembrane region" description="Helical" evidence="7">
    <location>
        <begin position="33"/>
        <end position="51"/>
    </location>
</feature>
<evidence type="ECO:0000256" key="3">
    <source>
        <dbReference type="ARBA" id="ARBA00022475"/>
    </source>
</evidence>
<comment type="subcellular location">
    <subcellularLocation>
        <location evidence="1">Cell membrane</location>
        <topology evidence="1">Multi-pass membrane protein</topology>
    </subcellularLocation>
</comment>
<dbReference type="AlphaFoldDB" id="A0A511Z4I6"/>
<comment type="caution">
    <text evidence="9">The sequence shown here is derived from an EMBL/GenBank/DDBJ whole genome shotgun (WGS) entry which is preliminary data.</text>
</comment>
<dbReference type="PANTHER" id="PTHR34582">
    <property type="entry name" value="UPF0702 TRANSMEMBRANE PROTEIN YCAP"/>
    <property type="match status" value="1"/>
</dbReference>
<name>A0A511Z4I6_9BACL</name>
<proteinExistence type="inferred from homology"/>
<dbReference type="RefSeq" id="WP_147055344.1">
    <property type="nucleotide sequence ID" value="NZ_BJYL01000007.1"/>
</dbReference>
<dbReference type="EMBL" id="BJYL01000007">
    <property type="protein sequence ID" value="GEN82363.1"/>
    <property type="molecule type" value="Genomic_DNA"/>
</dbReference>
<evidence type="ECO:0000256" key="7">
    <source>
        <dbReference type="SAM" id="Phobius"/>
    </source>
</evidence>
<dbReference type="OrthoDB" id="1682423at2"/>
<evidence type="ECO:0000256" key="5">
    <source>
        <dbReference type="ARBA" id="ARBA00022989"/>
    </source>
</evidence>
<feature type="transmembrane region" description="Helical" evidence="7">
    <location>
        <begin position="63"/>
        <end position="81"/>
    </location>
</feature>
<evidence type="ECO:0000256" key="4">
    <source>
        <dbReference type="ARBA" id="ARBA00022692"/>
    </source>
</evidence>
<keyword evidence="5 7" id="KW-1133">Transmembrane helix</keyword>
<feature type="domain" description="YetF C-terminal" evidence="8">
    <location>
        <begin position="82"/>
        <end position="199"/>
    </location>
</feature>
<evidence type="ECO:0000256" key="2">
    <source>
        <dbReference type="ARBA" id="ARBA00006448"/>
    </source>
</evidence>
<dbReference type="GO" id="GO:0005886">
    <property type="term" value="C:plasma membrane"/>
    <property type="evidence" value="ECO:0007669"/>
    <property type="project" value="UniProtKB-SubCell"/>
</dbReference>
<reference evidence="9 10" key="1">
    <citation type="submission" date="2019-07" db="EMBL/GenBank/DDBJ databases">
        <title>Whole genome shotgun sequence of Sporosarcina luteola NBRC 105378.</title>
        <authorList>
            <person name="Hosoyama A."/>
            <person name="Uohara A."/>
            <person name="Ohji S."/>
            <person name="Ichikawa N."/>
        </authorList>
    </citation>
    <scope>NUCLEOTIDE SEQUENCE [LARGE SCALE GENOMIC DNA]</scope>
    <source>
        <strain evidence="9 10">NBRC 105378</strain>
    </source>
</reference>
<evidence type="ECO:0000313" key="9">
    <source>
        <dbReference type="EMBL" id="GEN82363.1"/>
    </source>
</evidence>
<dbReference type="InterPro" id="IPR007353">
    <property type="entry name" value="DUF421"/>
</dbReference>
<dbReference type="PANTHER" id="PTHR34582:SF6">
    <property type="entry name" value="UPF0702 TRANSMEMBRANE PROTEIN YCAP"/>
    <property type="match status" value="1"/>
</dbReference>
<keyword evidence="6 7" id="KW-0472">Membrane</keyword>
<dbReference type="Pfam" id="PF04239">
    <property type="entry name" value="DUF421"/>
    <property type="match status" value="1"/>
</dbReference>